<feature type="domain" description="Translation elongation factor EFTs/EF1B dimerisation" evidence="8">
    <location>
        <begin position="142"/>
        <end position="380"/>
    </location>
</feature>
<evidence type="ECO:0000313" key="10">
    <source>
        <dbReference type="Proteomes" id="UP000298416"/>
    </source>
</evidence>
<evidence type="ECO:0000313" key="9">
    <source>
        <dbReference type="EMBL" id="KAG6410526.1"/>
    </source>
</evidence>
<accession>A0A8X8XBB0</accession>
<reference evidence="9" key="1">
    <citation type="submission" date="2018-01" db="EMBL/GenBank/DDBJ databases">
        <authorList>
            <person name="Mao J.F."/>
        </authorList>
    </citation>
    <scope>NUCLEOTIDE SEQUENCE</scope>
    <source>
        <strain evidence="9">Huo1</strain>
        <tissue evidence="9">Leaf</tissue>
    </source>
</reference>
<keyword evidence="5 6" id="KW-0496">Mitochondrion</keyword>
<dbReference type="Pfam" id="PF00889">
    <property type="entry name" value="EF_TS"/>
    <property type="match status" value="1"/>
</dbReference>
<dbReference type="SUPFAM" id="SSF54713">
    <property type="entry name" value="Elongation factor Ts (EF-Ts), dimerisation domain"/>
    <property type="match status" value="1"/>
</dbReference>
<protein>
    <recommendedName>
        <fullName evidence="6">Elongation factor Ts, mitochondrial</fullName>
        <shortName evidence="6">EF-Ts</shortName>
        <shortName evidence="6">EF-TsMt</shortName>
    </recommendedName>
</protein>
<comment type="caution">
    <text evidence="9">The sequence shown here is derived from an EMBL/GenBank/DDBJ whole genome shotgun (WGS) entry which is preliminary data.</text>
</comment>
<dbReference type="SUPFAM" id="SSF46934">
    <property type="entry name" value="UBA-like"/>
    <property type="match status" value="1"/>
</dbReference>
<dbReference type="PANTHER" id="PTHR11741">
    <property type="entry name" value="ELONGATION FACTOR TS"/>
    <property type="match status" value="1"/>
</dbReference>
<evidence type="ECO:0000256" key="2">
    <source>
        <dbReference type="ARBA" id="ARBA00022768"/>
    </source>
</evidence>
<dbReference type="Gene3D" id="3.30.479.20">
    <property type="entry name" value="Elongation factor Ts, dimerisation domain"/>
    <property type="match status" value="2"/>
</dbReference>
<comment type="function">
    <text evidence="6 7">Associates with the EF-Tu.GDP complex and induces the exchange of GDP to GTP. It remains bound to the aminoacyl-tRNA.EF-Tu.GTP complex up to the GTP hydrolysis stage on the ribosome.</text>
</comment>
<dbReference type="InterPro" id="IPR018101">
    <property type="entry name" value="Transl_elong_Ts_CS"/>
</dbReference>
<evidence type="ECO:0000259" key="8">
    <source>
        <dbReference type="Pfam" id="PF00889"/>
    </source>
</evidence>
<evidence type="ECO:0000256" key="4">
    <source>
        <dbReference type="ARBA" id="ARBA00022946"/>
    </source>
</evidence>
<comment type="similarity">
    <text evidence="1 6 7">Belongs to the EF-Ts family.</text>
</comment>
<dbReference type="FunFam" id="1.10.8.10:FF:000001">
    <property type="entry name" value="Elongation factor Ts"/>
    <property type="match status" value="1"/>
</dbReference>
<dbReference type="PROSITE" id="PS01127">
    <property type="entry name" value="EF_TS_2"/>
    <property type="match status" value="1"/>
</dbReference>
<keyword evidence="10" id="KW-1185">Reference proteome</keyword>
<keyword evidence="4" id="KW-0809">Transit peptide</keyword>
<dbReference type="FunFam" id="1.10.286.20:FF:000001">
    <property type="entry name" value="Elongation factor Ts"/>
    <property type="match status" value="1"/>
</dbReference>
<proteinExistence type="inferred from homology"/>
<dbReference type="Proteomes" id="UP000298416">
    <property type="component" value="Unassembled WGS sequence"/>
</dbReference>
<dbReference type="InterPro" id="IPR036402">
    <property type="entry name" value="EF-Ts_dimer_sf"/>
</dbReference>
<evidence type="ECO:0000256" key="3">
    <source>
        <dbReference type="ARBA" id="ARBA00022917"/>
    </source>
</evidence>
<comment type="subcellular location">
    <subcellularLocation>
        <location evidence="6">Mitochondrion</location>
    </subcellularLocation>
</comment>
<dbReference type="GO" id="GO:0005739">
    <property type="term" value="C:mitochondrion"/>
    <property type="evidence" value="ECO:0007669"/>
    <property type="project" value="UniProtKB-SubCell"/>
</dbReference>
<gene>
    <name evidence="6" type="primary">EFTS</name>
    <name evidence="9" type="ORF">SASPL_128587</name>
</gene>
<dbReference type="GO" id="GO:0003746">
    <property type="term" value="F:translation elongation factor activity"/>
    <property type="evidence" value="ECO:0007669"/>
    <property type="project" value="UniProtKB-UniRule"/>
</dbReference>
<keyword evidence="3 6" id="KW-0648">Protein biosynthesis</keyword>
<dbReference type="NCBIfam" id="TIGR00116">
    <property type="entry name" value="tsf"/>
    <property type="match status" value="1"/>
</dbReference>
<dbReference type="PANTHER" id="PTHR11741:SF0">
    <property type="entry name" value="ELONGATION FACTOR TS, MITOCHONDRIAL"/>
    <property type="match status" value="1"/>
</dbReference>
<dbReference type="AlphaFoldDB" id="A0A8X8XBB0"/>
<organism evidence="9">
    <name type="scientific">Salvia splendens</name>
    <name type="common">Scarlet sage</name>
    <dbReference type="NCBI Taxonomy" id="180675"/>
    <lineage>
        <taxon>Eukaryota</taxon>
        <taxon>Viridiplantae</taxon>
        <taxon>Streptophyta</taxon>
        <taxon>Embryophyta</taxon>
        <taxon>Tracheophyta</taxon>
        <taxon>Spermatophyta</taxon>
        <taxon>Magnoliopsida</taxon>
        <taxon>eudicotyledons</taxon>
        <taxon>Gunneridae</taxon>
        <taxon>Pentapetalae</taxon>
        <taxon>asterids</taxon>
        <taxon>lamiids</taxon>
        <taxon>Lamiales</taxon>
        <taxon>Lamiaceae</taxon>
        <taxon>Nepetoideae</taxon>
        <taxon>Mentheae</taxon>
        <taxon>Salviinae</taxon>
        <taxon>Salvia</taxon>
        <taxon>Salvia subgen. Calosphace</taxon>
        <taxon>core Calosphace</taxon>
    </lineage>
</organism>
<dbReference type="Gene3D" id="1.10.8.10">
    <property type="entry name" value="DNA helicase RuvA subunit, C-terminal domain"/>
    <property type="match status" value="1"/>
</dbReference>
<evidence type="ECO:0000256" key="1">
    <source>
        <dbReference type="ARBA" id="ARBA00005532"/>
    </source>
</evidence>
<dbReference type="InterPro" id="IPR001816">
    <property type="entry name" value="Transl_elong_EFTs/EF1B"/>
</dbReference>
<dbReference type="FunFam" id="3.30.479.20:FF:000012">
    <property type="entry name" value="Elongation factor Ts, mitochondrial"/>
    <property type="match status" value="1"/>
</dbReference>
<dbReference type="InterPro" id="IPR014039">
    <property type="entry name" value="Transl_elong_EFTs/EF1B_dimer"/>
</dbReference>
<reference evidence="9" key="2">
    <citation type="submission" date="2020-08" db="EMBL/GenBank/DDBJ databases">
        <title>Plant Genome Project.</title>
        <authorList>
            <person name="Zhang R.-G."/>
        </authorList>
    </citation>
    <scope>NUCLEOTIDE SEQUENCE</scope>
    <source>
        <strain evidence="9">Huo1</strain>
        <tissue evidence="9">Leaf</tissue>
    </source>
</reference>
<dbReference type="Gene3D" id="1.10.286.20">
    <property type="match status" value="1"/>
</dbReference>
<dbReference type="CDD" id="cd14275">
    <property type="entry name" value="UBA_EF-Ts"/>
    <property type="match status" value="1"/>
</dbReference>
<dbReference type="OrthoDB" id="277235at2759"/>
<evidence type="ECO:0000256" key="7">
    <source>
        <dbReference type="RuleBase" id="RU000642"/>
    </source>
</evidence>
<name>A0A8X8XBB0_SALSN</name>
<dbReference type="GO" id="GO:0070125">
    <property type="term" value="P:mitochondrial translational elongation"/>
    <property type="evidence" value="ECO:0007669"/>
    <property type="project" value="TreeGrafter"/>
</dbReference>
<evidence type="ECO:0000256" key="6">
    <source>
        <dbReference type="HAMAP-Rule" id="MF_03135"/>
    </source>
</evidence>
<dbReference type="InterPro" id="IPR009060">
    <property type="entry name" value="UBA-like_sf"/>
</dbReference>
<sequence>MGLTHCMKRPVEILYKRLIRPVSHGHSSASITHKGFLFTTLSERNAAGVPNYSECINGFGIHFTRNYASEASSSEQVNLIKQLRERTSAPMKEVKSALVACDWDIEAAQNELRKRGVALASKKSSRTAAEGFLALAQDEKKAILVELNCETDFVARNEIFQHLALCLAKSALVIEGSPQASATIPVSPESLEDLKINFDHPKLTGEKTVQNAITEVTVMTGENVKLGGGFAISAPSYGVLATYLHTSPMPGIGRIAGLLSLEVEDKDSPLDAVQRVGSQIAMHLVAAKPLFLSKEDVTSDALGNERDILRSQAEKTGKSQMAIDKMVEGRLRKYFEEVVLLEQKFIVDDSVNITKVLANLSQEVGSTVKIRNFLRVEVGEGAKRLEAASGTEPLSQTA</sequence>
<evidence type="ECO:0000256" key="5">
    <source>
        <dbReference type="ARBA" id="ARBA00023128"/>
    </source>
</evidence>
<dbReference type="HAMAP" id="MF_00050">
    <property type="entry name" value="EF_Ts"/>
    <property type="match status" value="1"/>
</dbReference>
<dbReference type="EMBL" id="PNBA02000010">
    <property type="protein sequence ID" value="KAG6410526.1"/>
    <property type="molecule type" value="Genomic_DNA"/>
</dbReference>
<keyword evidence="2 6" id="KW-0251">Elongation factor</keyword>